<evidence type="ECO:0008006" key="13">
    <source>
        <dbReference type="Google" id="ProtNLM"/>
    </source>
</evidence>
<dbReference type="PROSITE" id="PS51517">
    <property type="entry name" value="NDT80"/>
    <property type="match status" value="1"/>
</dbReference>
<sequence length="486" mass="54910">MIVQQITLILKNTKLNIESIMNRVDAGAERVTVGRLHFSETTSNNMRKKGKPNPDQRYFYLIVGLHAHTSDQVNYQVVAYASERIIVRASNPGQFESEGSSGGFEHTWQRGATPDSVCHVGRVGINNDRPDEALVVQGNVKVTGHIVQPSDARAKQNVHELDTREQLKNVQQLRVVRYRYAPEFSQHLGLGIGTHEDTGVIAQEVKQILPEAVLPAGDIVLPNGQRIDNFLVVNKERIFMENIGAVKELCKVTDSLETRIDQLEKINERLVKLKRGDSLKSSVSSVSNLSSSKYSSINAKTYMKSRSKTFEKNEELLSSNKLIQIIIVILILIMAFCLVAMATLHFLEYQKRNSMEWTYMADSSSIFEVGSLHLNNLQSSLRLKAESHSMTRSTSVPYLRYCTHLSTLFEHKSVKNYSPYTQPSTIKQHLHLQKIAWYPINHPGSPPKIDKKIFVMTRELANILNFCYISTVNVKNKQIGRVTSCT</sequence>
<keyword evidence="12" id="KW-1185">Reference proteome</keyword>
<feature type="DNA-binding region" description="NDT80" evidence="6">
    <location>
        <begin position="1"/>
        <end position="99"/>
    </location>
</feature>
<dbReference type="CDD" id="cd10144">
    <property type="entry name" value="Peptidase_S74_CIMCD"/>
    <property type="match status" value="1"/>
</dbReference>
<comment type="subcellular location">
    <subcellularLocation>
        <location evidence="1">Membrane</location>
        <topology evidence="1">Single-pass membrane protein</topology>
    </subcellularLocation>
</comment>
<dbReference type="SMR" id="A0A7M7PZ24"/>
<dbReference type="Proteomes" id="UP000002358">
    <property type="component" value="Unassembled WGS sequence"/>
</dbReference>
<evidence type="ECO:0000313" key="11">
    <source>
        <dbReference type="EnsemblMetazoa" id="XP_031778309"/>
    </source>
</evidence>
<proteinExistence type="predicted"/>
<dbReference type="KEGG" id="nvi:103316355"/>
<evidence type="ECO:0000259" key="10">
    <source>
        <dbReference type="PROSITE" id="PS51688"/>
    </source>
</evidence>
<organism evidence="11 12">
    <name type="scientific">Nasonia vitripennis</name>
    <name type="common">Parasitic wasp</name>
    <dbReference type="NCBI Taxonomy" id="7425"/>
    <lineage>
        <taxon>Eukaryota</taxon>
        <taxon>Metazoa</taxon>
        <taxon>Ecdysozoa</taxon>
        <taxon>Arthropoda</taxon>
        <taxon>Hexapoda</taxon>
        <taxon>Insecta</taxon>
        <taxon>Pterygota</taxon>
        <taxon>Neoptera</taxon>
        <taxon>Endopterygota</taxon>
        <taxon>Hymenoptera</taxon>
        <taxon>Apocrita</taxon>
        <taxon>Proctotrupomorpha</taxon>
        <taxon>Chalcidoidea</taxon>
        <taxon>Pteromalidae</taxon>
        <taxon>Pteromalinae</taxon>
        <taxon>Nasonia</taxon>
    </lineage>
</organism>
<dbReference type="GO" id="GO:0005634">
    <property type="term" value="C:nucleus"/>
    <property type="evidence" value="ECO:0007669"/>
    <property type="project" value="TreeGrafter"/>
</dbReference>
<evidence type="ECO:0000256" key="1">
    <source>
        <dbReference type="ARBA" id="ARBA00004167"/>
    </source>
</evidence>
<protein>
    <recommendedName>
        <fullName evidence="13">Peptidase S74 domain-containing protein</fullName>
    </recommendedName>
</protein>
<dbReference type="GO" id="GO:0016540">
    <property type="term" value="P:protein autoprocessing"/>
    <property type="evidence" value="ECO:0007669"/>
    <property type="project" value="InterPro"/>
</dbReference>
<evidence type="ECO:0000256" key="5">
    <source>
        <dbReference type="ARBA" id="ARBA00023136"/>
    </source>
</evidence>
<dbReference type="InterPro" id="IPR024061">
    <property type="entry name" value="NDT80_DNA-bd_dom"/>
</dbReference>
<dbReference type="Pfam" id="PF13887">
    <property type="entry name" value="MYRF_ICA"/>
    <property type="match status" value="1"/>
</dbReference>
<dbReference type="AlphaFoldDB" id="A0A7M7PZ24"/>
<dbReference type="Gene3D" id="2.60.40.1390">
    <property type="entry name" value="NDT80 DNA-binding domain"/>
    <property type="match status" value="1"/>
</dbReference>
<keyword evidence="2 8" id="KW-0812">Transmembrane</keyword>
<dbReference type="GO" id="GO:0005789">
    <property type="term" value="C:endoplasmic reticulum membrane"/>
    <property type="evidence" value="ECO:0007669"/>
    <property type="project" value="TreeGrafter"/>
</dbReference>
<dbReference type="InParanoid" id="A0A7M7PZ24"/>
<dbReference type="SUPFAM" id="SSF49417">
    <property type="entry name" value="p53-like transcription factors"/>
    <property type="match status" value="1"/>
</dbReference>
<reference evidence="11" key="1">
    <citation type="submission" date="2021-01" db="UniProtKB">
        <authorList>
            <consortium name="EnsemblMetazoa"/>
        </authorList>
    </citation>
    <scope>IDENTIFICATION</scope>
</reference>
<feature type="transmembrane region" description="Helical" evidence="8">
    <location>
        <begin position="322"/>
        <end position="347"/>
    </location>
</feature>
<evidence type="ECO:0000256" key="3">
    <source>
        <dbReference type="ARBA" id="ARBA00022989"/>
    </source>
</evidence>
<feature type="coiled-coil region" evidence="7">
    <location>
        <begin position="246"/>
        <end position="273"/>
    </location>
</feature>
<feature type="domain" description="Peptidase S74" evidence="10">
    <location>
        <begin position="150"/>
        <end position="260"/>
    </location>
</feature>
<dbReference type="GO" id="GO:0003700">
    <property type="term" value="F:DNA-binding transcription factor activity"/>
    <property type="evidence" value="ECO:0007669"/>
    <property type="project" value="UniProtKB-UniRule"/>
</dbReference>
<dbReference type="InterPro" id="IPR037141">
    <property type="entry name" value="NDT80_DNA-bd_dom_sf"/>
</dbReference>
<evidence type="ECO:0000313" key="12">
    <source>
        <dbReference type="Proteomes" id="UP000002358"/>
    </source>
</evidence>
<dbReference type="InterPro" id="IPR008967">
    <property type="entry name" value="p53-like_TF_DNA-bd_sf"/>
</dbReference>
<dbReference type="PANTHER" id="PTHR13029">
    <property type="match status" value="1"/>
</dbReference>
<dbReference type="Pfam" id="PF13884">
    <property type="entry name" value="Peptidase_S74"/>
    <property type="match status" value="1"/>
</dbReference>
<evidence type="ECO:0000256" key="8">
    <source>
        <dbReference type="SAM" id="Phobius"/>
    </source>
</evidence>
<evidence type="ECO:0000259" key="9">
    <source>
        <dbReference type="PROSITE" id="PS51517"/>
    </source>
</evidence>
<accession>A0A7M7PZ24</accession>
<keyword evidence="3 8" id="KW-1133">Transmembrane helix</keyword>
<dbReference type="PANTHER" id="PTHR13029:SF18">
    <property type="entry name" value="MYELIN REGULATORY FACTOR HOMOLOG 1"/>
    <property type="match status" value="1"/>
</dbReference>
<name>A0A7M7PZ24_NASVI</name>
<dbReference type="InterPro" id="IPR051577">
    <property type="entry name" value="MRF-like"/>
</dbReference>
<keyword evidence="7" id="KW-0175">Coiled coil</keyword>
<keyword evidence="4 6" id="KW-0238">DNA-binding</keyword>
<evidence type="ECO:0000256" key="7">
    <source>
        <dbReference type="SAM" id="Coils"/>
    </source>
</evidence>
<feature type="domain" description="NDT80" evidence="9">
    <location>
        <begin position="1"/>
        <end position="99"/>
    </location>
</feature>
<dbReference type="GeneID" id="103316355"/>
<dbReference type="GO" id="GO:0043565">
    <property type="term" value="F:sequence-specific DNA binding"/>
    <property type="evidence" value="ECO:0007669"/>
    <property type="project" value="TreeGrafter"/>
</dbReference>
<dbReference type="EnsemblMetazoa" id="XM_031922449">
    <property type="protein sequence ID" value="XP_031778309"/>
    <property type="gene ID" value="LOC103316355"/>
</dbReference>
<keyword evidence="5 8" id="KW-0472">Membrane</keyword>
<dbReference type="OrthoDB" id="27041at2759"/>
<evidence type="ECO:0000256" key="2">
    <source>
        <dbReference type="ARBA" id="ARBA00022692"/>
    </source>
</evidence>
<dbReference type="GO" id="GO:0045893">
    <property type="term" value="P:positive regulation of DNA-templated transcription"/>
    <property type="evidence" value="ECO:0007669"/>
    <property type="project" value="TreeGrafter"/>
</dbReference>
<dbReference type="GO" id="GO:0006357">
    <property type="term" value="P:regulation of transcription by RNA polymerase II"/>
    <property type="evidence" value="ECO:0007669"/>
    <property type="project" value="UniProtKB-ARBA"/>
</dbReference>
<dbReference type="Pfam" id="PF05224">
    <property type="entry name" value="NDT80_PhoG"/>
    <property type="match status" value="1"/>
</dbReference>
<evidence type="ECO:0000256" key="6">
    <source>
        <dbReference type="PROSITE-ProRule" id="PRU00850"/>
    </source>
</evidence>
<dbReference type="RefSeq" id="XP_031778309.1">
    <property type="nucleotide sequence ID" value="XM_031922449.1"/>
</dbReference>
<dbReference type="InterPro" id="IPR030392">
    <property type="entry name" value="S74_ICA"/>
</dbReference>
<dbReference type="PROSITE" id="PS51688">
    <property type="entry name" value="ICA"/>
    <property type="match status" value="1"/>
</dbReference>
<evidence type="ECO:0000256" key="4">
    <source>
        <dbReference type="ARBA" id="ARBA00023125"/>
    </source>
</evidence>
<dbReference type="InterPro" id="IPR026932">
    <property type="entry name" value="MYRF_ICA"/>
</dbReference>